<protein>
    <recommendedName>
        <fullName evidence="4">DUF35 domain-containing protein</fullName>
    </recommendedName>
</protein>
<name>A0ABD5NHJ1_9EURY</name>
<dbReference type="EMBL" id="JBHRWN010000002">
    <property type="protein sequence ID" value="MFC3478742.1"/>
    <property type="molecule type" value="Genomic_DNA"/>
</dbReference>
<dbReference type="RefSeq" id="WP_232569870.1">
    <property type="nucleotide sequence ID" value="NZ_CP089466.1"/>
</dbReference>
<dbReference type="Proteomes" id="UP001595660">
    <property type="component" value="Unassembled WGS sequence"/>
</dbReference>
<dbReference type="GeneID" id="69118243"/>
<feature type="region of interest" description="Disordered" evidence="1">
    <location>
        <begin position="1"/>
        <end position="21"/>
    </location>
</feature>
<comment type="caution">
    <text evidence="2">The sequence shown here is derived from an EMBL/GenBank/DDBJ whole genome shotgun (WGS) entry which is preliminary data.</text>
</comment>
<gene>
    <name evidence="2" type="ORF">ACFOKC_13515</name>
</gene>
<dbReference type="AlphaFoldDB" id="A0ABD5NHJ1"/>
<accession>A0ABD5NHJ1</accession>
<evidence type="ECO:0000313" key="3">
    <source>
        <dbReference type="Proteomes" id="UP001595660"/>
    </source>
</evidence>
<sequence>MSETEHQNDTDEPTSEESETNDFLYVCADCSNVTYSRMPECPACESTKEKLTLAVVNEEGER</sequence>
<evidence type="ECO:0008006" key="4">
    <source>
        <dbReference type="Google" id="ProtNLM"/>
    </source>
</evidence>
<evidence type="ECO:0000256" key="1">
    <source>
        <dbReference type="SAM" id="MobiDB-lite"/>
    </source>
</evidence>
<reference evidence="2 3" key="1">
    <citation type="journal article" date="2019" name="Int. J. Syst. Evol. Microbiol.">
        <title>The Global Catalogue of Microorganisms (GCM) 10K type strain sequencing project: providing services to taxonomists for standard genome sequencing and annotation.</title>
        <authorList>
            <consortium name="The Broad Institute Genomics Platform"/>
            <consortium name="The Broad Institute Genome Sequencing Center for Infectious Disease"/>
            <person name="Wu L."/>
            <person name="Ma J."/>
        </authorList>
    </citation>
    <scope>NUCLEOTIDE SEQUENCE [LARGE SCALE GENOMIC DNA]</scope>
    <source>
        <strain evidence="2 3">CGMCC 1.12562</strain>
    </source>
</reference>
<feature type="compositionally biased region" description="Acidic residues" evidence="1">
    <location>
        <begin position="10"/>
        <end position="20"/>
    </location>
</feature>
<organism evidence="2 3">
    <name type="scientific">Halobacterium litoreum</name>
    <dbReference type="NCBI Taxonomy" id="2039234"/>
    <lineage>
        <taxon>Archaea</taxon>
        <taxon>Methanobacteriati</taxon>
        <taxon>Methanobacteriota</taxon>
        <taxon>Stenosarchaea group</taxon>
        <taxon>Halobacteria</taxon>
        <taxon>Halobacteriales</taxon>
        <taxon>Halobacteriaceae</taxon>
        <taxon>Halobacterium</taxon>
    </lineage>
</organism>
<proteinExistence type="predicted"/>
<evidence type="ECO:0000313" key="2">
    <source>
        <dbReference type="EMBL" id="MFC3478742.1"/>
    </source>
</evidence>
<keyword evidence="3" id="KW-1185">Reference proteome</keyword>